<organism evidence="3 4">
    <name type="scientific">Necator americanus</name>
    <name type="common">Human hookworm</name>
    <dbReference type="NCBI Taxonomy" id="51031"/>
    <lineage>
        <taxon>Eukaryota</taxon>
        <taxon>Metazoa</taxon>
        <taxon>Ecdysozoa</taxon>
        <taxon>Nematoda</taxon>
        <taxon>Chromadorea</taxon>
        <taxon>Rhabditida</taxon>
        <taxon>Rhabditina</taxon>
        <taxon>Rhabditomorpha</taxon>
        <taxon>Strongyloidea</taxon>
        <taxon>Ancylostomatidae</taxon>
        <taxon>Bunostominae</taxon>
        <taxon>Necator</taxon>
    </lineage>
</organism>
<dbReference type="EMBL" id="JAVFWL010000002">
    <property type="protein sequence ID" value="KAK6733898.1"/>
    <property type="molecule type" value="Genomic_DNA"/>
</dbReference>
<comment type="caution">
    <text evidence="3">The sequence shown here is derived from an EMBL/GenBank/DDBJ whole genome shotgun (WGS) entry which is preliminary data.</text>
</comment>
<feature type="region of interest" description="Disordered" evidence="1">
    <location>
        <begin position="41"/>
        <end position="68"/>
    </location>
</feature>
<evidence type="ECO:0000313" key="4">
    <source>
        <dbReference type="Proteomes" id="UP001303046"/>
    </source>
</evidence>
<keyword evidence="2" id="KW-0472">Membrane</keyword>
<keyword evidence="4" id="KW-1185">Reference proteome</keyword>
<evidence type="ECO:0000313" key="3">
    <source>
        <dbReference type="EMBL" id="KAK6733898.1"/>
    </source>
</evidence>
<sequence>MLLFNSPYSWSLFSPVGGKPFKDSKDYVHLDDNYLYHKDGTDFDRNTEQKTGQSAEDDDNDDDDPLGAKKDVVNVHISSAFSNKQSFSCPLAKPLLHTGGTLADLSPEDIDIVAAMGDALPAGRGLWEVVDVEFRGASFPIGGDANIDGLITFPNILLEFNERLEGISHGMGRRDRMPDYQLNVAQSETETEDLPEQAVELVRRLHSLMSLHELRRKWTLVTIATGTEEFCNRCDTPSHSSIRRALGILRKGIPKAFVVLLGPVHVASSYKLDMNILGVLKSPLKSTICRLVQRHHPWGDACFTLVPIRGCPYFRTVQNMEHCTVLLESEYQRNHATTVRPVNGTVKIPHRVVVRNNLVEIIALVVFLCMISVSVLGTIFYCHGRKATIGRFEVVPEESSNVTR</sequence>
<gene>
    <name evidence="3" type="primary">Necator_chrII.g5373</name>
    <name evidence="3" type="ORF">RB195_017580</name>
</gene>
<reference evidence="3 4" key="1">
    <citation type="submission" date="2023-08" db="EMBL/GenBank/DDBJ databases">
        <title>A Necator americanus chromosomal reference genome.</title>
        <authorList>
            <person name="Ilik V."/>
            <person name="Petrzelkova K.J."/>
            <person name="Pardy F."/>
            <person name="Fuh T."/>
            <person name="Niatou-Singa F.S."/>
            <person name="Gouil Q."/>
            <person name="Baker L."/>
            <person name="Ritchie M.E."/>
            <person name="Jex A.R."/>
            <person name="Gazzola D."/>
            <person name="Li H."/>
            <person name="Toshio Fujiwara R."/>
            <person name="Zhan B."/>
            <person name="Aroian R.V."/>
            <person name="Pafco B."/>
            <person name="Schwarz E.M."/>
        </authorList>
    </citation>
    <scope>NUCLEOTIDE SEQUENCE [LARGE SCALE GENOMIC DNA]</scope>
    <source>
        <strain evidence="3 4">Aroian</strain>
        <tissue evidence="3">Whole animal</tissue>
    </source>
</reference>
<dbReference type="InterPro" id="IPR001087">
    <property type="entry name" value="GDSL"/>
</dbReference>
<dbReference type="PANTHER" id="PTHR21325:SF23">
    <property type="entry name" value="LIPASE_GDSL DOMAIN-CONTAINING PROTEIN"/>
    <property type="match status" value="1"/>
</dbReference>
<name>A0ABR1C8C5_NECAM</name>
<feature type="transmembrane region" description="Helical" evidence="2">
    <location>
        <begin position="361"/>
        <end position="382"/>
    </location>
</feature>
<evidence type="ECO:0000256" key="2">
    <source>
        <dbReference type="SAM" id="Phobius"/>
    </source>
</evidence>
<keyword evidence="2" id="KW-1133">Transmembrane helix</keyword>
<keyword evidence="2" id="KW-0812">Transmembrane</keyword>
<feature type="compositionally biased region" description="Acidic residues" evidence="1">
    <location>
        <begin position="55"/>
        <end position="65"/>
    </location>
</feature>
<protein>
    <recommendedName>
        <fullName evidence="5">GDSL-like protein</fullName>
    </recommendedName>
</protein>
<evidence type="ECO:0000256" key="1">
    <source>
        <dbReference type="SAM" id="MobiDB-lite"/>
    </source>
</evidence>
<accession>A0ABR1C8C5</accession>
<proteinExistence type="predicted"/>
<dbReference type="InterPro" id="IPR038885">
    <property type="entry name" value="PLB1"/>
</dbReference>
<dbReference type="PANTHER" id="PTHR21325">
    <property type="entry name" value="PHOSPHOLIPASE B, PLB1"/>
    <property type="match status" value="1"/>
</dbReference>
<evidence type="ECO:0008006" key="5">
    <source>
        <dbReference type="Google" id="ProtNLM"/>
    </source>
</evidence>
<dbReference type="Pfam" id="PF00657">
    <property type="entry name" value="Lipase_GDSL"/>
    <property type="match status" value="1"/>
</dbReference>
<dbReference type="Proteomes" id="UP001303046">
    <property type="component" value="Unassembled WGS sequence"/>
</dbReference>